<name>A0A2X2CW94_PSELU</name>
<organism evidence="3 4">
    <name type="scientific">Pseudomonas luteola</name>
    <dbReference type="NCBI Taxonomy" id="47886"/>
    <lineage>
        <taxon>Bacteria</taxon>
        <taxon>Pseudomonadati</taxon>
        <taxon>Pseudomonadota</taxon>
        <taxon>Gammaproteobacteria</taxon>
        <taxon>Pseudomonadales</taxon>
        <taxon>Pseudomonadaceae</taxon>
        <taxon>Pseudomonas</taxon>
    </lineage>
</organism>
<accession>A0A2X2CW94</accession>
<keyword evidence="5" id="KW-1185">Reference proteome</keyword>
<feature type="compositionally biased region" description="Basic and acidic residues" evidence="1">
    <location>
        <begin position="1"/>
        <end position="31"/>
    </location>
</feature>
<feature type="region of interest" description="Disordered" evidence="1">
    <location>
        <begin position="1"/>
        <end position="63"/>
    </location>
</feature>
<evidence type="ECO:0000313" key="2">
    <source>
        <dbReference type="EMBL" id="MBF8639250.1"/>
    </source>
</evidence>
<dbReference type="GeneID" id="300266997"/>
<reference evidence="2 5" key="2">
    <citation type="submission" date="2020-10" db="EMBL/GenBank/DDBJ databases">
        <title>Genome sequences of Pseudomonas isolates.</title>
        <authorList>
            <person name="Wessels L."/>
            <person name="Reich F."/>
            <person name="Hammerl J."/>
        </authorList>
    </citation>
    <scope>NUCLEOTIDE SEQUENCE [LARGE SCALE GENOMIC DNA]</scope>
    <source>
        <strain evidence="2 5">20-MO00624-0</strain>
    </source>
</reference>
<evidence type="ECO:0000256" key="1">
    <source>
        <dbReference type="SAM" id="MobiDB-lite"/>
    </source>
</evidence>
<dbReference type="Proteomes" id="UP000626180">
    <property type="component" value="Unassembled WGS sequence"/>
</dbReference>
<gene>
    <name evidence="2" type="ORF">IRZ65_00955</name>
    <name evidence="3" type="ORF">NCTC11842_03480</name>
</gene>
<reference evidence="3 4" key="1">
    <citation type="submission" date="2018-06" db="EMBL/GenBank/DDBJ databases">
        <authorList>
            <consortium name="Pathogen Informatics"/>
            <person name="Doyle S."/>
        </authorList>
    </citation>
    <scope>NUCLEOTIDE SEQUENCE [LARGE SCALE GENOMIC DNA]</scope>
    <source>
        <strain evidence="3 4">NCTC11842</strain>
    </source>
</reference>
<dbReference type="EMBL" id="UAUF01000013">
    <property type="protein sequence ID" value="SPZ09896.1"/>
    <property type="molecule type" value="Genomic_DNA"/>
</dbReference>
<dbReference type="RefSeq" id="WP_010797452.1">
    <property type="nucleotide sequence ID" value="NZ_CP044086.1"/>
</dbReference>
<sequence>MTDRTDKLDKSHDHDQVAKRDEAHAQRKLPEEAVSDLESPEPGTHTIDKVITPVSNKELDSQVGELNRKLDEVEKKLDK</sequence>
<evidence type="ECO:0000313" key="4">
    <source>
        <dbReference type="Proteomes" id="UP000250443"/>
    </source>
</evidence>
<evidence type="ECO:0000313" key="3">
    <source>
        <dbReference type="EMBL" id="SPZ09896.1"/>
    </source>
</evidence>
<dbReference type="EMBL" id="JADMCD010000001">
    <property type="protein sequence ID" value="MBF8639250.1"/>
    <property type="molecule type" value="Genomic_DNA"/>
</dbReference>
<proteinExistence type="predicted"/>
<dbReference type="Proteomes" id="UP000250443">
    <property type="component" value="Unassembled WGS sequence"/>
</dbReference>
<evidence type="ECO:0000313" key="5">
    <source>
        <dbReference type="Proteomes" id="UP000626180"/>
    </source>
</evidence>
<protein>
    <submittedName>
        <fullName evidence="3">Uncharacterized protein</fullName>
    </submittedName>
</protein>
<dbReference type="AlphaFoldDB" id="A0A2X2CW94"/>